<evidence type="ECO:0008006" key="4">
    <source>
        <dbReference type="Google" id="ProtNLM"/>
    </source>
</evidence>
<evidence type="ECO:0000313" key="3">
    <source>
        <dbReference type="Proteomes" id="UP000537890"/>
    </source>
</evidence>
<feature type="transmembrane region" description="Helical" evidence="1">
    <location>
        <begin position="12"/>
        <end position="35"/>
    </location>
</feature>
<keyword evidence="1" id="KW-1133">Transmembrane helix</keyword>
<reference evidence="2 3" key="1">
    <citation type="submission" date="2020-05" db="EMBL/GenBank/DDBJ databases">
        <title>Horizontal transmission and recombination maintain forever young bacterial symbiont genomes.</title>
        <authorList>
            <person name="Russell S.L."/>
            <person name="Pepper-Tunick E."/>
            <person name="Svedberg J."/>
            <person name="Byrne A."/>
            <person name="Ruelas Castillo J."/>
            <person name="Vollmers C."/>
            <person name="Beinart R.A."/>
            <person name="Corbett-Detig R."/>
        </authorList>
    </citation>
    <scope>NUCLEOTIDE SEQUENCE [LARGE SCALE GENOMIC DNA]</scope>
    <source>
        <strain evidence="2">4727-3</strain>
    </source>
</reference>
<dbReference type="EMBL" id="JACCHS010000148">
    <property type="protein sequence ID" value="NYT47429.1"/>
    <property type="molecule type" value="Genomic_DNA"/>
</dbReference>
<dbReference type="Proteomes" id="UP000537890">
    <property type="component" value="Unassembled WGS sequence"/>
</dbReference>
<feature type="transmembrane region" description="Helical" evidence="1">
    <location>
        <begin position="87"/>
        <end position="107"/>
    </location>
</feature>
<accession>A0A7Z0MPD6</accession>
<keyword evidence="1" id="KW-0472">Membrane</keyword>
<proteinExistence type="predicted"/>
<keyword evidence="1" id="KW-0812">Transmembrane</keyword>
<name>A0A7Z0MPD6_9GAMM</name>
<feature type="transmembrane region" description="Helical" evidence="1">
    <location>
        <begin position="56"/>
        <end position="75"/>
    </location>
</feature>
<sequence>MLMGLLFTSLSISLDIAILPIFTMILVVVVARAISIYSSIGFAKSYPKGFTNWQHLLSWGSLRGSIAVIMVLLIPDELSLPNWQYDFSIKEFIIAITIGSIYFTLLVKATTIGKVIRWLKLSFARKK</sequence>
<evidence type="ECO:0000256" key="1">
    <source>
        <dbReference type="SAM" id="Phobius"/>
    </source>
</evidence>
<gene>
    <name evidence="2" type="ORF">H0A75_07505</name>
</gene>
<protein>
    <recommendedName>
        <fullName evidence="4">Cation/H+ exchanger domain-containing protein</fullName>
    </recommendedName>
</protein>
<comment type="caution">
    <text evidence="2">The sequence shown here is derived from an EMBL/GenBank/DDBJ whole genome shotgun (WGS) entry which is preliminary data.</text>
</comment>
<organism evidence="2 3">
    <name type="scientific">Candidatus Methanofishera endochildressiae</name>
    <dbReference type="NCBI Taxonomy" id="2738884"/>
    <lineage>
        <taxon>Bacteria</taxon>
        <taxon>Pseudomonadati</taxon>
        <taxon>Pseudomonadota</taxon>
        <taxon>Gammaproteobacteria</taxon>
        <taxon>Candidatus Methanofishera</taxon>
    </lineage>
</organism>
<dbReference type="AlphaFoldDB" id="A0A7Z0MPD6"/>
<evidence type="ECO:0000313" key="2">
    <source>
        <dbReference type="EMBL" id="NYT47429.1"/>
    </source>
</evidence>